<accession>A0AAP0H9C4</accession>
<organism evidence="1 2">
    <name type="scientific">Deinandra increscens subsp. villosa</name>
    <dbReference type="NCBI Taxonomy" id="3103831"/>
    <lineage>
        <taxon>Eukaryota</taxon>
        <taxon>Viridiplantae</taxon>
        <taxon>Streptophyta</taxon>
        <taxon>Embryophyta</taxon>
        <taxon>Tracheophyta</taxon>
        <taxon>Spermatophyta</taxon>
        <taxon>Magnoliopsida</taxon>
        <taxon>eudicotyledons</taxon>
        <taxon>Gunneridae</taxon>
        <taxon>Pentapetalae</taxon>
        <taxon>asterids</taxon>
        <taxon>campanulids</taxon>
        <taxon>Asterales</taxon>
        <taxon>Asteraceae</taxon>
        <taxon>Asteroideae</taxon>
        <taxon>Heliantheae alliance</taxon>
        <taxon>Madieae</taxon>
        <taxon>Madiinae</taxon>
        <taxon>Deinandra</taxon>
    </lineage>
</organism>
<dbReference type="Gene3D" id="1.25.40.10">
    <property type="entry name" value="Tetratricopeptide repeat domain"/>
    <property type="match status" value="1"/>
</dbReference>
<sequence length="265" mass="30891">MLRFRTIIVLIRPTTPLAVFKLSISSYSQNKVTRDHLHASVYENQFQKTTSLHKEKDVERAGKVKRAHIVSKKDKISDFVCTLIDLDNSKEAVYGALDAWVAEEQEFPIGRLKTALLTLERKQQWHKVVQVIKWMLSKGQGLTVGTYAQLIRALDLDHRVEEANKLWVKKLSRGMQSVPWKVCDIMILVYYRNEMWEELVRLFEDLESHGRKPPDQSIVQKVAESYEMLGLVEEKDHVLEKYKSLFTNTRGRYSSKELLKSKFIP</sequence>
<dbReference type="EMBL" id="JBCNJP010000006">
    <property type="protein sequence ID" value="KAK9078074.1"/>
    <property type="molecule type" value="Genomic_DNA"/>
</dbReference>
<reference evidence="1 2" key="1">
    <citation type="submission" date="2024-04" db="EMBL/GenBank/DDBJ databases">
        <title>The reference genome of an endangered Asteraceae, Deinandra increscens subsp. villosa, native to the Central Coast of California.</title>
        <authorList>
            <person name="Guilliams M."/>
            <person name="Hasenstab-Lehman K."/>
            <person name="Meyer R."/>
            <person name="Mcevoy S."/>
        </authorList>
    </citation>
    <scope>NUCLEOTIDE SEQUENCE [LARGE SCALE GENOMIC DNA]</scope>
    <source>
        <tissue evidence="1">Leaf</tissue>
    </source>
</reference>
<evidence type="ECO:0008006" key="3">
    <source>
        <dbReference type="Google" id="ProtNLM"/>
    </source>
</evidence>
<name>A0AAP0H9C4_9ASTR</name>
<comment type="caution">
    <text evidence="1">The sequence shown here is derived from an EMBL/GenBank/DDBJ whole genome shotgun (WGS) entry which is preliminary data.</text>
</comment>
<dbReference type="Proteomes" id="UP001408789">
    <property type="component" value="Unassembled WGS sequence"/>
</dbReference>
<keyword evidence="2" id="KW-1185">Reference proteome</keyword>
<dbReference type="AlphaFoldDB" id="A0AAP0H9C4"/>
<evidence type="ECO:0000313" key="1">
    <source>
        <dbReference type="EMBL" id="KAK9078074.1"/>
    </source>
</evidence>
<proteinExistence type="predicted"/>
<dbReference type="InterPro" id="IPR011990">
    <property type="entry name" value="TPR-like_helical_dom_sf"/>
</dbReference>
<protein>
    <recommendedName>
        <fullName evidence="3">Pentatricopeptide repeat-containing protein</fullName>
    </recommendedName>
</protein>
<evidence type="ECO:0000313" key="2">
    <source>
        <dbReference type="Proteomes" id="UP001408789"/>
    </source>
</evidence>
<gene>
    <name evidence="1" type="ORF">SSX86_002131</name>
</gene>
<dbReference type="PANTHER" id="PTHR47603">
    <property type="entry name" value="PPR CONTAINING-LIKE PROTEIN"/>
    <property type="match status" value="1"/>
</dbReference>
<dbReference type="PANTHER" id="PTHR47603:SF1">
    <property type="entry name" value="PPR CONTAINING-LIKE PROTEIN"/>
    <property type="match status" value="1"/>
</dbReference>